<dbReference type="GO" id="GO:0003700">
    <property type="term" value="F:DNA-binding transcription factor activity"/>
    <property type="evidence" value="ECO:0007669"/>
    <property type="project" value="TreeGrafter"/>
</dbReference>
<name>A0A1B1BNS9_9MICO</name>
<proteinExistence type="predicted"/>
<dbReference type="PROSITE" id="PS51078">
    <property type="entry name" value="ICLR_ED"/>
    <property type="match status" value="1"/>
</dbReference>
<dbReference type="InterPro" id="IPR050707">
    <property type="entry name" value="HTH_MetabolicPath_Reg"/>
</dbReference>
<dbReference type="SUPFAM" id="SSF46785">
    <property type="entry name" value="Winged helix' DNA-binding domain"/>
    <property type="match status" value="1"/>
</dbReference>
<dbReference type="Proteomes" id="UP000092582">
    <property type="component" value="Chromosome 1"/>
</dbReference>
<keyword evidence="7" id="KW-1185">Reference proteome</keyword>
<evidence type="ECO:0000256" key="1">
    <source>
        <dbReference type="ARBA" id="ARBA00023015"/>
    </source>
</evidence>
<dbReference type="GO" id="GO:0045892">
    <property type="term" value="P:negative regulation of DNA-templated transcription"/>
    <property type="evidence" value="ECO:0007669"/>
    <property type="project" value="TreeGrafter"/>
</dbReference>
<dbReference type="Gene3D" id="1.10.10.10">
    <property type="entry name" value="Winged helix-like DNA-binding domain superfamily/Winged helix DNA-binding domain"/>
    <property type="match status" value="1"/>
</dbReference>
<dbReference type="PROSITE" id="PS51077">
    <property type="entry name" value="HTH_ICLR"/>
    <property type="match status" value="1"/>
</dbReference>
<dbReference type="Pfam" id="PF09339">
    <property type="entry name" value="HTH_IclR"/>
    <property type="match status" value="1"/>
</dbReference>
<keyword evidence="1" id="KW-0805">Transcription regulation</keyword>
<protein>
    <submittedName>
        <fullName evidence="6">IclR family transcriptional regulator</fullName>
    </submittedName>
</protein>
<gene>
    <name evidence="6" type="ORF">PA27867_3361</name>
</gene>
<keyword evidence="2" id="KW-0238">DNA-binding</keyword>
<evidence type="ECO:0000313" key="7">
    <source>
        <dbReference type="Proteomes" id="UP000092582"/>
    </source>
</evidence>
<dbReference type="PATRIC" id="fig|670052.7.peg.3459"/>
<organism evidence="6 7">
    <name type="scientific">Cryobacterium arcticum</name>
    <dbReference type="NCBI Taxonomy" id="670052"/>
    <lineage>
        <taxon>Bacteria</taxon>
        <taxon>Bacillati</taxon>
        <taxon>Actinomycetota</taxon>
        <taxon>Actinomycetes</taxon>
        <taxon>Micrococcales</taxon>
        <taxon>Microbacteriaceae</taxon>
        <taxon>Cryobacterium</taxon>
    </lineage>
</organism>
<reference evidence="6 7" key="1">
    <citation type="submission" date="2016-06" db="EMBL/GenBank/DDBJ databases">
        <title>Genome sequencing of Cryobacterium arcticum PAMC 27867.</title>
        <authorList>
            <person name="Lee J."/>
            <person name="Kim O.-S."/>
        </authorList>
    </citation>
    <scope>NUCLEOTIDE SEQUENCE [LARGE SCALE GENOMIC DNA]</scope>
    <source>
        <strain evidence="6 7">PAMC 27867</strain>
    </source>
</reference>
<accession>A0A1B1BNS9</accession>
<dbReference type="Pfam" id="PF01614">
    <property type="entry name" value="IclR_C"/>
    <property type="match status" value="1"/>
</dbReference>
<dbReference type="SMART" id="SM00346">
    <property type="entry name" value="HTH_ICLR"/>
    <property type="match status" value="1"/>
</dbReference>
<feature type="domain" description="HTH iclR-type" evidence="4">
    <location>
        <begin position="11"/>
        <end position="73"/>
    </location>
</feature>
<dbReference type="AlphaFoldDB" id="A0A1B1BNS9"/>
<dbReference type="InterPro" id="IPR036390">
    <property type="entry name" value="WH_DNA-bd_sf"/>
</dbReference>
<evidence type="ECO:0000256" key="2">
    <source>
        <dbReference type="ARBA" id="ARBA00023125"/>
    </source>
</evidence>
<dbReference type="KEGG" id="cart:PA27867_3361"/>
<dbReference type="PANTHER" id="PTHR30136:SF35">
    <property type="entry name" value="HTH-TYPE TRANSCRIPTIONAL REGULATOR RV1719"/>
    <property type="match status" value="1"/>
</dbReference>
<dbReference type="InterPro" id="IPR029016">
    <property type="entry name" value="GAF-like_dom_sf"/>
</dbReference>
<dbReference type="InterPro" id="IPR005471">
    <property type="entry name" value="Tscrpt_reg_IclR_N"/>
</dbReference>
<dbReference type="RefSeq" id="WP_236900753.1">
    <property type="nucleotide sequence ID" value="NZ_CP016282.1"/>
</dbReference>
<feature type="domain" description="IclR-ED" evidence="5">
    <location>
        <begin position="74"/>
        <end position="257"/>
    </location>
</feature>
<dbReference type="PANTHER" id="PTHR30136">
    <property type="entry name" value="HELIX-TURN-HELIX TRANSCRIPTIONAL REGULATOR, ICLR FAMILY"/>
    <property type="match status" value="1"/>
</dbReference>
<dbReference type="SUPFAM" id="SSF55781">
    <property type="entry name" value="GAF domain-like"/>
    <property type="match status" value="1"/>
</dbReference>
<dbReference type="GO" id="GO:0003677">
    <property type="term" value="F:DNA binding"/>
    <property type="evidence" value="ECO:0007669"/>
    <property type="project" value="UniProtKB-KW"/>
</dbReference>
<dbReference type="InterPro" id="IPR036388">
    <property type="entry name" value="WH-like_DNA-bd_sf"/>
</dbReference>
<dbReference type="EMBL" id="CP016282">
    <property type="protein sequence ID" value="ANP74290.1"/>
    <property type="molecule type" value="Genomic_DNA"/>
</dbReference>
<evidence type="ECO:0000313" key="6">
    <source>
        <dbReference type="EMBL" id="ANP74290.1"/>
    </source>
</evidence>
<sequence length="258" mass="27723">MTTGDTETVGKDMVGKALSLLTVLGPHPDGATLSDLARWTGYPVTTTHRLLGSLVRDDFVSFNPETKLYSLGLRLFQLGAAVSSAHGFQGVALPVLRTLSRATGEASLMSVLDGEHQLYIHHIEARHHVGVRGETGKLGPLHCTSMGKVLIAFADWETRDHLVTSLPLERFTTRTITDRAAFAAEIARVRSQGFAVSNEEHEEGIVTVGVPVLDAMGIAVAALSVPSPAYRTTVEQALQFLGPLREAAAELAVLLPRR</sequence>
<keyword evidence="3" id="KW-0804">Transcription</keyword>
<evidence type="ECO:0000259" key="5">
    <source>
        <dbReference type="PROSITE" id="PS51078"/>
    </source>
</evidence>
<dbReference type="STRING" id="670052.PA27867_3361"/>
<evidence type="ECO:0000259" key="4">
    <source>
        <dbReference type="PROSITE" id="PS51077"/>
    </source>
</evidence>
<evidence type="ECO:0000256" key="3">
    <source>
        <dbReference type="ARBA" id="ARBA00023163"/>
    </source>
</evidence>
<dbReference type="Gene3D" id="3.30.450.40">
    <property type="match status" value="1"/>
</dbReference>
<dbReference type="InterPro" id="IPR014757">
    <property type="entry name" value="Tscrpt_reg_IclR_C"/>
</dbReference>